<evidence type="ECO:0000259" key="3">
    <source>
        <dbReference type="PROSITE" id="PS50011"/>
    </source>
</evidence>
<proteinExistence type="predicted"/>
<dbReference type="GO" id="GO:0005524">
    <property type="term" value="F:ATP binding"/>
    <property type="evidence" value="ECO:0007669"/>
    <property type="project" value="UniProtKB-KW"/>
</dbReference>
<dbReference type="OrthoDB" id="1673890at2759"/>
<dbReference type="InterPro" id="IPR011009">
    <property type="entry name" value="Kinase-like_dom_sf"/>
</dbReference>
<name>A0A830CE80_9LAMI</name>
<feature type="domain" description="Protein kinase" evidence="3">
    <location>
        <begin position="1"/>
        <end position="104"/>
    </location>
</feature>
<keyword evidence="1" id="KW-0547">Nucleotide-binding</keyword>
<dbReference type="Proteomes" id="UP000653305">
    <property type="component" value="Unassembled WGS sequence"/>
</dbReference>
<comment type="caution">
    <text evidence="4">The sequence shown here is derived from an EMBL/GenBank/DDBJ whole genome shotgun (WGS) entry which is preliminary data.</text>
</comment>
<evidence type="ECO:0000256" key="2">
    <source>
        <dbReference type="ARBA" id="ARBA00022840"/>
    </source>
</evidence>
<evidence type="ECO:0000256" key="1">
    <source>
        <dbReference type="ARBA" id="ARBA00022741"/>
    </source>
</evidence>
<dbReference type="InterPro" id="IPR050117">
    <property type="entry name" value="MAPK"/>
</dbReference>
<dbReference type="Pfam" id="PF00069">
    <property type="entry name" value="Pkinase"/>
    <property type="match status" value="1"/>
</dbReference>
<reference evidence="4" key="1">
    <citation type="submission" date="2020-07" db="EMBL/GenBank/DDBJ databases">
        <title>Ethylene signaling mediates host invasion by parasitic plants.</title>
        <authorList>
            <person name="Yoshida S."/>
        </authorList>
    </citation>
    <scope>NUCLEOTIDE SEQUENCE</scope>
    <source>
        <strain evidence="4">Okayama</strain>
    </source>
</reference>
<keyword evidence="4" id="KW-0132">Cell division</keyword>
<accession>A0A830CE80</accession>
<keyword evidence="5" id="KW-1185">Reference proteome</keyword>
<dbReference type="SUPFAM" id="SSF56112">
    <property type="entry name" value="Protein kinase-like (PK-like)"/>
    <property type="match status" value="1"/>
</dbReference>
<protein>
    <submittedName>
        <fullName evidence="4">Cell division control protein 2 homolog a</fullName>
    </submittedName>
</protein>
<evidence type="ECO:0000313" key="5">
    <source>
        <dbReference type="Proteomes" id="UP000653305"/>
    </source>
</evidence>
<keyword evidence="2" id="KW-0067">ATP-binding</keyword>
<dbReference type="PANTHER" id="PTHR24055">
    <property type="entry name" value="MITOGEN-ACTIVATED PROTEIN KINASE"/>
    <property type="match status" value="1"/>
</dbReference>
<dbReference type="AlphaFoldDB" id="A0A830CE80"/>
<evidence type="ECO:0000313" key="4">
    <source>
        <dbReference type="EMBL" id="GFP95358.1"/>
    </source>
</evidence>
<dbReference type="Gene3D" id="1.10.510.10">
    <property type="entry name" value="Transferase(Phosphotransferase) domain 1"/>
    <property type="match status" value="1"/>
</dbReference>
<dbReference type="GO" id="GO:0051301">
    <property type="term" value="P:cell division"/>
    <property type="evidence" value="ECO:0007669"/>
    <property type="project" value="UniProtKB-KW"/>
</dbReference>
<dbReference type="InterPro" id="IPR000719">
    <property type="entry name" value="Prot_kinase_dom"/>
</dbReference>
<keyword evidence="4" id="KW-0131">Cell cycle</keyword>
<dbReference type="PROSITE" id="PS50011">
    <property type="entry name" value="PROTEIN_KINASE_DOM"/>
    <property type="match status" value="1"/>
</dbReference>
<dbReference type="GO" id="GO:0004672">
    <property type="term" value="F:protein kinase activity"/>
    <property type="evidence" value="ECO:0007669"/>
    <property type="project" value="InterPro"/>
</dbReference>
<dbReference type="EMBL" id="BMAC01000383">
    <property type="protein sequence ID" value="GFP95358.1"/>
    <property type="molecule type" value="Genomic_DNA"/>
</dbReference>
<sequence length="104" mass="11143">MVVYDTEAPDLVNVLRAKATVATTQVVTLSYKAPEILLGAPYSRAVDIWSVGCIFSEMVEKYVLFGGTVDTAIPNPPALSLEASVPKLDSLGVDLLSVKFNPFP</sequence>
<gene>
    <name evidence="4" type="ORF">PHJA_001680100</name>
</gene>
<organism evidence="4 5">
    <name type="scientific">Phtheirospermum japonicum</name>
    <dbReference type="NCBI Taxonomy" id="374723"/>
    <lineage>
        <taxon>Eukaryota</taxon>
        <taxon>Viridiplantae</taxon>
        <taxon>Streptophyta</taxon>
        <taxon>Embryophyta</taxon>
        <taxon>Tracheophyta</taxon>
        <taxon>Spermatophyta</taxon>
        <taxon>Magnoliopsida</taxon>
        <taxon>eudicotyledons</taxon>
        <taxon>Gunneridae</taxon>
        <taxon>Pentapetalae</taxon>
        <taxon>asterids</taxon>
        <taxon>lamiids</taxon>
        <taxon>Lamiales</taxon>
        <taxon>Orobanchaceae</taxon>
        <taxon>Orobanchaceae incertae sedis</taxon>
        <taxon>Phtheirospermum</taxon>
    </lineage>
</organism>